<organism evidence="5 6">
    <name type="scientific">Lactuca virosa</name>
    <dbReference type="NCBI Taxonomy" id="75947"/>
    <lineage>
        <taxon>Eukaryota</taxon>
        <taxon>Viridiplantae</taxon>
        <taxon>Streptophyta</taxon>
        <taxon>Embryophyta</taxon>
        <taxon>Tracheophyta</taxon>
        <taxon>Spermatophyta</taxon>
        <taxon>Magnoliopsida</taxon>
        <taxon>eudicotyledons</taxon>
        <taxon>Gunneridae</taxon>
        <taxon>Pentapetalae</taxon>
        <taxon>asterids</taxon>
        <taxon>campanulids</taxon>
        <taxon>Asterales</taxon>
        <taxon>Asteraceae</taxon>
        <taxon>Cichorioideae</taxon>
        <taxon>Cichorieae</taxon>
        <taxon>Lactucinae</taxon>
        <taxon>Lactuca</taxon>
    </lineage>
</organism>
<sequence length="95" mass="10788">MGECSAVCGGLLAGGDDDEIQRLRRYGRAVGILYQVVDDVLEAKVKGVDKIAKSYVMVYGVDTAVEVAEELRRRLRGNWRVLRSMVTWFYRYIVL</sequence>
<dbReference type="AlphaFoldDB" id="A0AAU9N9D3"/>
<dbReference type="EMBL" id="CAKMRJ010003743">
    <property type="protein sequence ID" value="CAH1434621.1"/>
    <property type="molecule type" value="Genomic_DNA"/>
</dbReference>
<evidence type="ECO:0000313" key="5">
    <source>
        <dbReference type="EMBL" id="CAH1434621.1"/>
    </source>
</evidence>
<comment type="similarity">
    <text evidence="2">Belongs to the FPP/GGPP synthase family.</text>
</comment>
<dbReference type="Proteomes" id="UP001157418">
    <property type="component" value="Unassembled WGS sequence"/>
</dbReference>
<keyword evidence="3" id="KW-0479">Metal-binding</keyword>
<comment type="cofactor">
    <cofactor evidence="1">
        <name>Mg(2+)</name>
        <dbReference type="ChEBI" id="CHEBI:18420"/>
    </cofactor>
</comment>
<evidence type="ECO:0000256" key="3">
    <source>
        <dbReference type="ARBA" id="ARBA00022723"/>
    </source>
</evidence>
<gene>
    <name evidence="5" type="ORF">LVIROSA_LOCUS21128</name>
</gene>
<reference evidence="5 6" key="1">
    <citation type="submission" date="2022-01" db="EMBL/GenBank/DDBJ databases">
        <authorList>
            <person name="Xiong W."/>
            <person name="Schranz E."/>
        </authorList>
    </citation>
    <scope>NUCLEOTIDE SEQUENCE [LARGE SCALE GENOMIC DNA]</scope>
</reference>
<keyword evidence="4" id="KW-0460">Magnesium</keyword>
<evidence type="ECO:0000256" key="1">
    <source>
        <dbReference type="ARBA" id="ARBA00001946"/>
    </source>
</evidence>
<keyword evidence="6" id="KW-1185">Reference proteome</keyword>
<name>A0AAU9N9D3_9ASTR</name>
<dbReference type="PANTHER" id="PTHR43281:SF5">
    <property type="entry name" value="HETERODIMERIC GERANYLGERANYL PYROPHOSPHATE SYNTHASE SMALL SUBUNIT, CHLOROPLASTIC"/>
    <property type="match status" value="1"/>
</dbReference>
<dbReference type="GO" id="GO:0046872">
    <property type="term" value="F:metal ion binding"/>
    <property type="evidence" value="ECO:0007669"/>
    <property type="project" value="UniProtKB-KW"/>
</dbReference>
<dbReference type="PANTHER" id="PTHR43281">
    <property type="entry name" value="FARNESYL DIPHOSPHATE SYNTHASE"/>
    <property type="match status" value="1"/>
</dbReference>
<accession>A0AAU9N9D3</accession>
<evidence type="ECO:0000256" key="2">
    <source>
        <dbReference type="ARBA" id="ARBA00006706"/>
    </source>
</evidence>
<dbReference type="GO" id="GO:0004659">
    <property type="term" value="F:prenyltransferase activity"/>
    <property type="evidence" value="ECO:0007669"/>
    <property type="project" value="InterPro"/>
</dbReference>
<dbReference type="InterPro" id="IPR008949">
    <property type="entry name" value="Isoprenoid_synthase_dom_sf"/>
</dbReference>
<evidence type="ECO:0000256" key="4">
    <source>
        <dbReference type="ARBA" id="ARBA00022842"/>
    </source>
</evidence>
<evidence type="ECO:0008006" key="7">
    <source>
        <dbReference type="Google" id="ProtNLM"/>
    </source>
</evidence>
<dbReference type="Gene3D" id="1.10.600.10">
    <property type="entry name" value="Farnesyl Diphosphate Synthase"/>
    <property type="match status" value="1"/>
</dbReference>
<dbReference type="SUPFAM" id="SSF48576">
    <property type="entry name" value="Terpenoid synthases"/>
    <property type="match status" value="1"/>
</dbReference>
<comment type="caution">
    <text evidence="5">The sequence shown here is derived from an EMBL/GenBank/DDBJ whole genome shotgun (WGS) entry which is preliminary data.</text>
</comment>
<dbReference type="InterPro" id="IPR000092">
    <property type="entry name" value="Polyprenyl_synt"/>
</dbReference>
<dbReference type="Pfam" id="PF00348">
    <property type="entry name" value="polyprenyl_synt"/>
    <property type="match status" value="1"/>
</dbReference>
<proteinExistence type="inferred from homology"/>
<evidence type="ECO:0000313" key="6">
    <source>
        <dbReference type="Proteomes" id="UP001157418"/>
    </source>
</evidence>
<dbReference type="GO" id="GO:0008299">
    <property type="term" value="P:isoprenoid biosynthetic process"/>
    <property type="evidence" value="ECO:0007669"/>
    <property type="project" value="InterPro"/>
</dbReference>
<protein>
    <recommendedName>
        <fullName evidence="7">Geranylgeranyl diphosphate synthase</fullName>
    </recommendedName>
</protein>